<evidence type="ECO:0000256" key="4">
    <source>
        <dbReference type="SAM" id="Phobius"/>
    </source>
</evidence>
<keyword evidence="2" id="KW-0560">Oxidoreductase</keyword>
<protein>
    <submittedName>
        <fullName evidence="6">NAD(P)-binding protein</fullName>
    </submittedName>
</protein>
<name>A0A1E7ERU3_9STRA</name>
<feature type="transmembrane region" description="Helical" evidence="4">
    <location>
        <begin position="106"/>
        <end position="133"/>
    </location>
</feature>
<feature type="compositionally biased region" description="Acidic residues" evidence="3">
    <location>
        <begin position="582"/>
        <end position="603"/>
    </location>
</feature>
<dbReference type="Pfam" id="PF00106">
    <property type="entry name" value="adh_short"/>
    <property type="match status" value="1"/>
</dbReference>
<dbReference type="PRINTS" id="PR00081">
    <property type="entry name" value="GDHRDH"/>
</dbReference>
<keyword evidence="4" id="KW-1133">Transmembrane helix</keyword>
<dbReference type="AlphaFoldDB" id="A0A1E7ERU3"/>
<evidence type="ECO:0000313" key="6">
    <source>
        <dbReference type="EMBL" id="OEU08718.1"/>
    </source>
</evidence>
<organism evidence="6 7">
    <name type="scientific">Fragilariopsis cylindrus CCMP1102</name>
    <dbReference type="NCBI Taxonomy" id="635003"/>
    <lineage>
        <taxon>Eukaryota</taxon>
        <taxon>Sar</taxon>
        <taxon>Stramenopiles</taxon>
        <taxon>Ochrophyta</taxon>
        <taxon>Bacillariophyta</taxon>
        <taxon>Bacillariophyceae</taxon>
        <taxon>Bacillariophycidae</taxon>
        <taxon>Bacillariales</taxon>
        <taxon>Bacillariaceae</taxon>
        <taxon>Fragilariopsis</taxon>
    </lineage>
</organism>
<feature type="region of interest" description="Disordered" evidence="3">
    <location>
        <begin position="532"/>
        <end position="603"/>
    </location>
</feature>
<dbReference type="PRINTS" id="PR00080">
    <property type="entry name" value="SDRFAMILY"/>
</dbReference>
<sequence>MVLCKEIQSGCRLPRPKSYATVIIGMMRKNSIVIVLLCAIASTTFIQNADSFLFPKPPQVLGGAIAFQKKQLKCKLLQKKKRRKQKICLLQKKKKKLLCLKRKKKFLFGSAVAVVAAGPLVAVGGAAAAVAVLNTVETSEIYTPAENSLNGQSILITGGTTGLGLETAKRLSIGRPENLIITSRTQEKGETAVAAINEYLSENQTTKYNNDDDDEDRTPVNISYKILDLDNVQGVQYSVAEWLEVSDENDPSSSLFPDQIDVIINNAGVMNIPKLELTIDGIERQMASNHLGHFILTKLLSSRLSKKAKVINVSSSAHTFSRSDGGIDFDYCWTGSPNYSPWKSYGQSKLANILFSQELQRRANEAGYDWDVACLHPGAVSTDLWRQSLGSGNYQRLQDLQKNAQDNLPTVITDGFDTILTKTGDLGLFKTVKQGATTSVWLASGGYQNNKEEDLVVRTDAQYYDDRKPQKLGDFAKDKDAAKRLWKESEERAGISFDLLPLSNNENVESSSVVNDVIVEDEEVVKEIVVEHAVGDVVDEDSETEDDESSADMNDEATEKIVDVEIDDDESSADTVVKETLDVEEDGETDDDESSNDTEDETK</sequence>
<evidence type="ECO:0000256" key="2">
    <source>
        <dbReference type="ARBA" id="ARBA00023002"/>
    </source>
</evidence>
<feature type="compositionally biased region" description="Acidic residues" evidence="3">
    <location>
        <begin position="537"/>
        <end position="556"/>
    </location>
</feature>
<keyword evidence="4" id="KW-0812">Transmembrane</keyword>
<reference evidence="6 7" key="1">
    <citation type="submission" date="2016-09" db="EMBL/GenBank/DDBJ databases">
        <title>Extensive genetic diversity and differential bi-allelic expression allows diatom success in the polar Southern Ocean.</title>
        <authorList>
            <consortium name="DOE Joint Genome Institute"/>
            <person name="Mock T."/>
            <person name="Otillar R.P."/>
            <person name="Strauss J."/>
            <person name="Dupont C."/>
            <person name="Frickenhaus S."/>
            <person name="Maumus F."/>
            <person name="Mcmullan M."/>
            <person name="Sanges R."/>
            <person name="Schmutz J."/>
            <person name="Toseland A."/>
            <person name="Valas R."/>
            <person name="Veluchamy A."/>
            <person name="Ward B.J."/>
            <person name="Allen A."/>
            <person name="Barry K."/>
            <person name="Falciatore A."/>
            <person name="Ferrante M."/>
            <person name="Fortunato A.E."/>
            <person name="Gloeckner G."/>
            <person name="Gruber A."/>
            <person name="Hipkin R."/>
            <person name="Janech M."/>
            <person name="Kroth P."/>
            <person name="Leese F."/>
            <person name="Lindquist E."/>
            <person name="Lyon B.R."/>
            <person name="Martin J."/>
            <person name="Mayer C."/>
            <person name="Parker M."/>
            <person name="Quesneville H."/>
            <person name="Raymond J."/>
            <person name="Uhlig C."/>
            <person name="Valentin K.U."/>
            <person name="Worden A.Z."/>
            <person name="Armbrust E.V."/>
            <person name="Bowler C."/>
            <person name="Green B."/>
            <person name="Moulton V."/>
            <person name="Van Oosterhout C."/>
            <person name="Grigoriev I."/>
        </authorList>
    </citation>
    <scope>NUCLEOTIDE SEQUENCE [LARGE SCALE GENOMIC DNA]</scope>
    <source>
        <strain evidence="6 7">CCMP1102</strain>
    </source>
</reference>
<dbReference type="EMBL" id="KV784379">
    <property type="protein sequence ID" value="OEU08718.1"/>
    <property type="molecule type" value="Genomic_DNA"/>
</dbReference>
<gene>
    <name evidence="6" type="ORF">FRACYDRAFT_264517</name>
</gene>
<dbReference type="KEGG" id="fcy:FRACYDRAFT_264517"/>
<evidence type="ECO:0000256" key="1">
    <source>
        <dbReference type="ARBA" id="ARBA00006484"/>
    </source>
</evidence>
<dbReference type="InParanoid" id="A0A1E7ERU3"/>
<dbReference type="SUPFAM" id="SSF51735">
    <property type="entry name" value="NAD(P)-binding Rossmann-fold domains"/>
    <property type="match status" value="1"/>
</dbReference>
<evidence type="ECO:0000259" key="5">
    <source>
        <dbReference type="Pfam" id="PF08659"/>
    </source>
</evidence>
<dbReference type="InterPro" id="IPR036291">
    <property type="entry name" value="NAD(P)-bd_dom_sf"/>
</dbReference>
<evidence type="ECO:0000313" key="7">
    <source>
        <dbReference type="Proteomes" id="UP000095751"/>
    </source>
</evidence>
<dbReference type="Proteomes" id="UP000095751">
    <property type="component" value="Unassembled WGS sequence"/>
</dbReference>
<accession>A0A1E7ERU3</accession>
<dbReference type="OrthoDB" id="157221at2759"/>
<dbReference type="PANTHER" id="PTHR24320">
    <property type="entry name" value="RETINOL DEHYDROGENASE"/>
    <property type="match status" value="1"/>
</dbReference>
<comment type="similarity">
    <text evidence="1">Belongs to the short-chain dehydrogenases/reductases (SDR) family.</text>
</comment>
<feature type="domain" description="Ketoreductase (KR)" evidence="5">
    <location>
        <begin position="154"/>
        <end position="205"/>
    </location>
</feature>
<keyword evidence="7" id="KW-1185">Reference proteome</keyword>
<proteinExistence type="inferred from homology"/>
<dbReference type="GO" id="GO:0016491">
    <property type="term" value="F:oxidoreductase activity"/>
    <property type="evidence" value="ECO:0007669"/>
    <property type="project" value="UniProtKB-KW"/>
</dbReference>
<dbReference type="InterPro" id="IPR013968">
    <property type="entry name" value="PKS_KR"/>
</dbReference>
<dbReference type="Gene3D" id="3.40.50.720">
    <property type="entry name" value="NAD(P)-binding Rossmann-like Domain"/>
    <property type="match status" value="1"/>
</dbReference>
<dbReference type="PANTHER" id="PTHR24320:SF148">
    <property type="entry name" value="NAD(P)-BINDING ROSSMANN-FOLD SUPERFAMILY PROTEIN"/>
    <property type="match status" value="1"/>
</dbReference>
<evidence type="ECO:0000256" key="3">
    <source>
        <dbReference type="SAM" id="MobiDB-lite"/>
    </source>
</evidence>
<keyword evidence="4" id="KW-0472">Membrane</keyword>
<dbReference type="Pfam" id="PF08659">
    <property type="entry name" value="KR"/>
    <property type="match status" value="1"/>
</dbReference>
<dbReference type="InterPro" id="IPR002347">
    <property type="entry name" value="SDR_fam"/>
</dbReference>